<organism evidence="1 2">
    <name type="scientific">Burkholderia multivorans</name>
    <dbReference type="NCBI Taxonomy" id="87883"/>
    <lineage>
        <taxon>Bacteria</taxon>
        <taxon>Pseudomonadati</taxon>
        <taxon>Pseudomonadota</taxon>
        <taxon>Betaproteobacteria</taxon>
        <taxon>Burkholderiales</taxon>
        <taxon>Burkholderiaceae</taxon>
        <taxon>Burkholderia</taxon>
        <taxon>Burkholderia cepacia complex</taxon>
    </lineage>
</organism>
<accession>A0A228EAE2</accession>
<gene>
    <name evidence="1" type="ORF">C6Q15_06155</name>
</gene>
<proteinExistence type="predicted"/>
<dbReference type="Proteomes" id="UP000238982">
    <property type="component" value="Unassembled WGS sequence"/>
</dbReference>
<dbReference type="KEGG" id="bmk:DM80_5854"/>
<dbReference type="EMBL" id="PVGH01000029">
    <property type="protein sequence ID" value="PRF64432.1"/>
    <property type="molecule type" value="Genomic_DNA"/>
</dbReference>
<evidence type="ECO:0000313" key="2">
    <source>
        <dbReference type="Proteomes" id="UP000238982"/>
    </source>
</evidence>
<dbReference type="AlphaFoldDB" id="A0A228EAE2"/>
<comment type="caution">
    <text evidence="1">The sequence shown here is derived from an EMBL/GenBank/DDBJ whole genome shotgun (WGS) entry which is preliminary data.</text>
</comment>
<protein>
    <submittedName>
        <fullName evidence="1">Uncharacterized protein</fullName>
    </submittedName>
</protein>
<evidence type="ECO:0000313" key="1">
    <source>
        <dbReference type="EMBL" id="PRF64432.1"/>
    </source>
</evidence>
<reference evidence="1 2" key="1">
    <citation type="submission" date="2018-03" db="EMBL/GenBank/DDBJ databases">
        <authorList>
            <person name="Keele B.F."/>
        </authorList>
    </citation>
    <scope>NUCLEOTIDE SEQUENCE [LARGE SCALE GENOMIC DNA]</scope>
    <source>
        <strain evidence="1 2">AU19729</strain>
    </source>
</reference>
<dbReference type="RefSeq" id="WP_038442129.1">
    <property type="nucleotide sequence ID" value="NZ_VJRL01000001.1"/>
</dbReference>
<sequence length="65" mass="7000">MNGITNLVMLLIAMHGGGQPTAPTYRYAVTTQTAATTRSPMKTDAVICKDGKFRTFPAGQRKPCI</sequence>
<name>A0A228EAE2_9BURK</name>